<evidence type="ECO:0000256" key="1">
    <source>
        <dbReference type="SAM" id="SignalP"/>
    </source>
</evidence>
<feature type="chain" id="PRO_5046796855" evidence="1">
    <location>
        <begin position="23"/>
        <end position="414"/>
    </location>
</feature>
<reference evidence="2 3" key="1">
    <citation type="submission" date="2020-05" db="EMBL/GenBank/DDBJ databases">
        <title>Distinct polysaccharide utilization as determinants for interspecies competition between intestinal Prevotella spp.</title>
        <authorList>
            <person name="Galvez E.J.C."/>
            <person name="Iljazovic A."/>
            <person name="Strowig T."/>
        </authorList>
    </citation>
    <scope>NUCLEOTIDE SEQUENCE [LARGE SCALE GENOMIC DNA]</scope>
    <source>
        <strain evidence="2 3">PMUR</strain>
    </source>
</reference>
<comment type="caution">
    <text evidence="2">The sequence shown here is derived from an EMBL/GenBank/DDBJ whole genome shotgun (WGS) entry which is preliminary data.</text>
</comment>
<evidence type="ECO:0000313" key="3">
    <source>
        <dbReference type="Proteomes" id="UP000714420"/>
    </source>
</evidence>
<name>A0ABX2APQ8_9BACT</name>
<gene>
    <name evidence="2" type="ORF">HPS56_13025</name>
</gene>
<dbReference type="RefSeq" id="WP_172277490.1">
    <property type="nucleotide sequence ID" value="NZ_CASGMU010000024.1"/>
</dbReference>
<dbReference type="PROSITE" id="PS51257">
    <property type="entry name" value="PROKAR_LIPOPROTEIN"/>
    <property type="match status" value="1"/>
</dbReference>
<proteinExistence type="predicted"/>
<feature type="signal peptide" evidence="1">
    <location>
        <begin position="1"/>
        <end position="22"/>
    </location>
</feature>
<dbReference type="Proteomes" id="UP000714420">
    <property type="component" value="Unassembled WGS sequence"/>
</dbReference>
<protein>
    <submittedName>
        <fullName evidence="2">Uncharacterized protein</fullName>
    </submittedName>
</protein>
<keyword evidence="1" id="KW-0732">Signal</keyword>
<accession>A0ABX2APQ8</accession>
<organism evidence="2 3">
    <name type="scientific">Xylanibacter muris</name>
    <dbReference type="NCBI Taxonomy" id="2736290"/>
    <lineage>
        <taxon>Bacteria</taxon>
        <taxon>Pseudomonadati</taxon>
        <taxon>Bacteroidota</taxon>
        <taxon>Bacteroidia</taxon>
        <taxon>Bacteroidales</taxon>
        <taxon>Prevotellaceae</taxon>
        <taxon>Xylanibacter</taxon>
    </lineage>
</organism>
<dbReference type="EMBL" id="JABKKF010000020">
    <property type="protein sequence ID" value="NPD93233.1"/>
    <property type="molecule type" value="Genomic_DNA"/>
</dbReference>
<evidence type="ECO:0000313" key="2">
    <source>
        <dbReference type="EMBL" id="NPD93233.1"/>
    </source>
</evidence>
<sequence length="414" mass="46531">MKKNKYIWSVSVLLSVALSSCNTEVDFGYEQGHPLGTTVKFSYGLSESAGKECPDSMFVVASRVINSWKCAMAVNTDDFLGRYIYNAPEREEEKTDTVDIVEPEDTVAIEAFSWDEPDGSGNALEKFCVRSGEYKFFTFNMNEKELVYDDIMDYLADNTGEKKFQQIRLEYAEYDRNDPELRDGIDMEYWEDYNPYANYVMTGLHPVFFDTTTVKNLTYGTETEIRFSPNKITQTVEIRFDIKKDFGKGAFRVDKVWAEMSGIPYKINMSRGYLDVTNTLKILFPCTLTDGNGAFADNFDNNGTVGCWSAVEVPGFVENSSSAAVTGPGIMQIVVYVTMEDGRKRKLQGKINLYNTLRKAQTVKSVGDGKNYVKGGDKGLIEVRTVGIDAESVRTAPSGNVKTDRWISCSSMDI</sequence>
<keyword evidence="3" id="KW-1185">Reference proteome</keyword>